<dbReference type="InterPro" id="IPR024079">
    <property type="entry name" value="MetalloPept_cat_dom_sf"/>
</dbReference>
<gene>
    <name evidence="7" type="ORF">FD32_GL000928</name>
</gene>
<keyword evidence="8" id="KW-1185">Reference proteome</keyword>
<evidence type="ECO:0000313" key="7">
    <source>
        <dbReference type="EMBL" id="KRM25259.1"/>
    </source>
</evidence>
<dbReference type="AlphaFoldDB" id="A0A0R1XAZ2"/>
<keyword evidence="1" id="KW-0645">Protease</keyword>
<protein>
    <submittedName>
        <fullName evidence="7">Matrixin</fullName>
    </submittedName>
</protein>
<name>A0A0R1XAZ2_9LACO</name>
<dbReference type="GO" id="GO:0031012">
    <property type="term" value="C:extracellular matrix"/>
    <property type="evidence" value="ECO:0007669"/>
    <property type="project" value="InterPro"/>
</dbReference>
<organism evidence="7 8">
    <name type="scientific">Limosilactobacillus panis DSM 6035</name>
    <dbReference type="NCBI Taxonomy" id="1423782"/>
    <lineage>
        <taxon>Bacteria</taxon>
        <taxon>Bacillati</taxon>
        <taxon>Bacillota</taxon>
        <taxon>Bacilli</taxon>
        <taxon>Lactobacillales</taxon>
        <taxon>Lactobacillaceae</taxon>
        <taxon>Limosilactobacillus</taxon>
    </lineage>
</organism>
<dbReference type="GO" id="GO:0008270">
    <property type="term" value="F:zinc ion binding"/>
    <property type="evidence" value="ECO:0007669"/>
    <property type="project" value="InterPro"/>
</dbReference>
<proteinExistence type="predicted"/>
<keyword evidence="3" id="KW-0378">Hydrolase</keyword>
<evidence type="ECO:0000256" key="4">
    <source>
        <dbReference type="ARBA" id="ARBA00022833"/>
    </source>
</evidence>
<keyword evidence="2" id="KW-0479">Metal-binding</keyword>
<evidence type="ECO:0000256" key="3">
    <source>
        <dbReference type="ARBA" id="ARBA00022801"/>
    </source>
</evidence>
<dbReference type="STRING" id="1423782.FD32_GL000928"/>
<dbReference type="GO" id="GO:0004222">
    <property type="term" value="F:metalloendopeptidase activity"/>
    <property type="evidence" value="ECO:0007669"/>
    <property type="project" value="InterPro"/>
</dbReference>
<dbReference type="PATRIC" id="fig|1423782.4.peg.963"/>
<accession>A0A0R1XAZ2</accession>
<evidence type="ECO:0000256" key="1">
    <source>
        <dbReference type="ARBA" id="ARBA00022670"/>
    </source>
</evidence>
<dbReference type="RefSeq" id="WP_420323851.1">
    <property type="nucleotide sequence ID" value="NZ_AZGM01000130.1"/>
</dbReference>
<dbReference type="Gene3D" id="3.40.390.10">
    <property type="entry name" value="Collagenase (Catalytic Domain)"/>
    <property type="match status" value="1"/>
</dbReference>
<dbReference type="InterPro" id="IPR001818">
    <property type="entry name" value="Pept_M10_metallopeptidase"/>
</dbReference>
<evidence type="ECO:0000259" key="6">
    <source>
        <dbReference type="Pfam" id="PF00413"/>
    </source>
</evidence>
<dbReference type="Pfam" id="PF00413">
    <property type="entry name" value="Peptidase_M10"/>
    <property type="match status" value="1"/>
</dbReference>
<dbReference type="SUPFAM" id="SSF55486">
    <property type="entry name" value="Metalloproteases ('zincins'), catalytic domain"/>
    <property type="match status" value="1"/>
</dbReference>
<feature type="compositionally biased region" description="Polar residues" evidence="5">
    <location>
        <begin position="215"/>
        <end position="234"/>
    </location>
</feature>
<feature type="region of interest" description="Disordered" evidence="5">
    <location>
        <begin position="214"/>
        <end position="234"/>
    </location>
</feature>
<dbReference type="CDD" id="cd04268">
    <property type="entry name" value="ZnMc_MMP_like"/>
    <property type="match status" value="1"/>
</dbReference>
<keyword evidence="4" id="KW-0862">Zinc</keyword>
<sequence>MLVLLYLILFTWIISIYQSSPAFQTALNIGAQQTEVFIQNGINRLMGKKPIAVTKPIDREKESSTPVNGARWTQPSATVYVDLSNPVLRSATESAISQWNQTGAFTFHQTNNKNEADIVVDAINEQNDGAAGLTNTKMDATTGYILHADVNLNAGYLLNPTYGYSQQRIINTAEHELGHAIGLQHSDAASVMQPAGSFYSIQPRDVQAVKKLYSNRPQSQDSTPNNNETTKNFQ</sequence>
<comment type="caution">
    <text evidence="7">The sequence shown here is derived from an EMBL/GenBank/DDBJ whole genome shotgun (WGS) entry which is preliminary data.</text>
</comment>
<reference evidence="7 8" key="1">
    <citation type="journal article" date="2015" name="Genome Announc.">
        <title>Expanding the biotechnology potential of lactobacilli through comparative genomics of 213 strains and associated genera.</title>
        <authorList>
            <person name="Sun Z."/>
            <person name="Harris H.M."/>
            <person name="McCann A."/>
            <person name="Guo C."/>
            <person name="Argimon S."/>
            <person name="Zhang W."/>
            <person name="Yang X."/>
            <person name="Jeffery I.B."/>
            <person name="Cooney J.C."/>
            <person name="Kagawa T.F."/>
            <person name="Liu W."/>
            <person name="Song Y."/>
            <person name="Salvetti E."/>
            <person name="Wrobel A."/>
            <person name="Rasinkangas P."/>
            <person name="Parkhill J."/>
            <person name="Rea M.C."/>
            <person name="O'Sullivan O."/>
            <person name="Ritari J."/>
            <person name="Douillard F.P."/>
            <person name="Paul Ross R."/>
            <person name="Yang R."/>
            <person name="Briner A.E."/>
            <person name="Felis G.E."/>
            <person name="de Vos W.M."/>
            <person name="Barrangou R."/>
            <person name="Klaenhammer T.R."/>
            <person name="Caufield P.W."/>
            <person name="Cui Y."/>
            <person name="Zhang H."/>
            <person name="O'Toole P.W."/>
        </authorList>
    </citation>
    <scope>NUCLEOTIDE SEQUENCE [LARGE SCALE GENOMIC DNA]</scope>
    <source>
        <strain evidence="7 8">DSM 6035</strain>
    </source>
</reference>
<feature type="domain" description="Peptidase M10 metallopeptidase" evidence="6">
    <location>
        <begin position="82"/>
        <end position="213"/>
    </location>
</feature>
<evidence type="ECO:0000256" key="5">
    <source>
        <dbReference type="SAM" id="MobiDB-lite"/>
    </source>
</evidence>
<evidence type="ECO:0000256" key="2">
    <source>
        <dbReference type="ARBA" id="ARBA00022723"/>
    </source>
</evidence>
<dbReference type="GO" id="GO:0006508">
    <property type="term" value="P:proteolysis"/>
    <property type="evidence" value="ECO:0007669"/>
    <property type="project" value="UniProtKB-KW"/>
</dbReference>
<dbReference type="Proteomes" id="UP000051412">
    <property type="component" value="Unassembled WGS sequence"/>
</dbReference>
<dbReference type="EMBL" id="AZGM01000130">
    <property type="protein sequence ID" value="KRM25259.1"/>
    <property type="molecule type" value="Genomic_DNA"/>
</dbReference>
<evidence type="ECO:0000313" key="8">
    <source>
        <dbReference type="Proteomes" id="UP000051412"/>
    </source>
</evidence>